<dbReference type="Pfam" id="PF00194">
    <property type="entry name" value="Carb_anhydrase"/>
    <property type="match status" value="1"/>
</dbReference>
<accession>A0ABX5GQ36</accession>
<comment type="function">
    <text evidence="2 10">Reversible hydration of carbon dioxide.</text>
</comment>
<keyword evidence="7 10" id="KW-0862">Zinc</keyword>
<protein>
    <recommendedName>
        <fullName evidence="5 10">Carbonic anhydrase</fullName>
        <ecNumber evidence="4 10">4.2.1.1</ecNumber>
    </recommendedName>
</protein>
<dbReference type="EMBL" id="PYOP01000026">
    <property type="protein sequence ID" value="PSW93715.1"/>
    <property type="molecule type" value="Genomic_DNA"/>
</dbReference>
<evidence type="ECO:0000313" key="13">
    <source>
        <dbReference type="Proteomes" id="UP000241190"/>
    </source>
</evidence>
<evidence type="ECO:0000313" key="12">
    <source>
        <dbReference type="EMBL" id="PSW93715.1"/>
    </source>
</evidence>
<dbReference type="InterPro" id="IPR018338">
    <property type="entry name" value="Carbonic_anhydrase_a-class_CS"/>
</dbReference>
<name>A0ABX5GQ36_9GAMM</name>
<evidence type="ECO:0000256" key="10">
    <source>
        <dbReference type="RuleBase" id="RU367011"/>
    </source>
</evidence>
<evidence type="ECO:0000256" key="5">
    <source>
        <dbReference type="ARBA" id="ARBA00014628"/>
    </source>
</evidence>
<evidence type="ECO:0000256" key="2">
    <source>
        <dbReference type="ARBA" id="ARBA00002904"/>
    </source>
</evidence>
<dbReference type="PANTHER" id="PTHR18952:SF265">
    <property type="entry name" value="CARBONIC ANHYDRASE"/>
    <property type="match status" value="1"/>
</dbReference>
<dbReference type="PROSITE" id="PS51144">
    <property type="entry name" value="ALPHA_CA_2"/>
    <property type="match status" value="1"/>
</dbReference>
<evidence type="ECO:0000259" key="11">
    <source>
        <dbReference type="PROSITE" id="PS51144"/>
    </source>
</evidence>
<dbReference type="Proteomes" id="UP000241190">
    <property type="component" value="Unassembled WGS sequence"/>
</dbReference>
<keyword evidence="10" id="KW-0732">Signal</keyword>
<evidence type="ECO:0000256" key="8">
    <source>
        <dbReference type="ARBA" id="ARBA00023239"/>
    </source>
</evidence>
<proteinExistence type="inferred from homology"/>
<dbReference type="EC" id="4.2.1.1" evidence="4 10"/>
<comment type="catalytic activity">
    <reaction evidence="9 10">
        <text>hydrogencarbonate + H(+) = CO2 + H2O</text>
        <dbReference type="Rhea" id="RHEA:10748"/>
        <dbReference type="ChEBI" id="CHEBI:15377"/>
        <dbReference type="ChEBI" id="CHEBI:15378"/>
        <dbReference type="ChEBI" id="CHEBI:16526"/>
        <dbReference type="ChEBI" id="CHEBI:17544"/>
        <dbReference type="EC" id="4.2.1.1"/>
    </reaction>
</comment>
<evidence type="ECO:0000256" key="7">
    <source>
        <dbReference type="ARBA" id="ARBA00022833"/>
    </source>
</evidence>
<evidence type="ECO:0000256" key="9">
    <source>
        <dbReference type="ARBA" id="ARBA00048348"/>
    </source>
</evidence>
<organism evidence="12 13">
    <name type="scientific">Photobacterium iliopiscarium</name>
    <dbReference type="NCBI Taxonomy" id="56192"/>
    <lineage>
        <taxon>Bacteria</taxon>
        <taxon>Pseudomonadati</taxon>
        <taxon>Pseudomonadota</taxon>
        <taxon>Gammaproteobacteria</taxon>
        <taxon>Vibrionales</taxon>
        <taxon>Vibrionaceae</taxon>
        <taxon>Photobacterium</taxon>
    </lineage>
</organism>
<reference evidence="12 13" key="1">
    <citation type="submission" date="2018-03" db="EMBL/GenBank/DDBJ databases">
        <title>Whole genome sequencing of Histamine producing bacteria.</title>
        <authorList>
            <person name="Butler K."/>
        </authorList>
    </citation>
    <scope>NUCLEOTIDE SEQUENCE [LARGE SCALE GENOMIC DNA]</scope>
    <source>
        <strain evidence="12 13">ATCC 51761</strain>
    </source>
</reference>
<gene>
    <name evidence="12" type="ORF">C9J52_14785</name>
</gene>
<sequence>MMKKNTVSALVLALATCFSLSAHANAAWGYGNQQGTEHWVNSYPTCGGENQSPIDIQSPIQAQTQPLQISYDGKITSITNNGHTIEANVSGDNKLVIDGDTYTLKQFHLHTPSENYIDGKQYPLEAHFVNVDATGHIAVISVMFENGPRANNELGTLLKTIPTKGETIDFNGDLTPNALLPRERQYFRYNGSLTTPPCTEGVRWYVMQSHLTSSAAQIEQLNQMMGDNNRPLQPINARVMID</sequence>
<keyword evidence="13" id="KW-1185">Reference proteome</keyword>
<feature type="signal peptide" evidence="10">
    <location>
        <begin position="1"/>
        <end position="24"/>
    </location>
</feature>
<evidence type="ECO:0000256" key="6">
    <source>
        <dbReference type="ARBA" id="ARBA00022723"/>
    </source>
</evidence>
<feature type="domain" description="Alpha-carbonic anhydrase" evidence="11">
    <location>
        <begin position="26"/>
        <end position="242"/>
    </location>
</feature>
<comment type="cofactor">
    <cofactor evidence="1 10">
        <name>Zn(2+)</name>
        <dbReference type="ChEBI" id="CHEBI:29105"/>
    </cofactor>
</comment>
<keyword evidence="8 10" id="KW-0456">Lyase</keyword>
<dbReference type="InterPro" id="IPR036398">
    <property type="entry name" value="CA_dom_sf"/>
</dbReference>
<evidence type="ECO:0000256" key="3">
    <source>
        <dbReference type="ARBA" id="ARBA00010718"/>
    </source>
</evidence>
<dbReference type="InterPro" id="IPR023561">
    <property type="entry name" value="Carbonic_anhydrase_a-class"/>
</dbReference>
<comment type="similarity">
    <text evidence="3 10">Belongs to the alpha-carbonic anhydrase family.</text>
</comment>
<evidence type="ECO:0000256" key="4">
    <source>
        <dbReference type="ARBA" id="ARBA00012925"/>
    </source>
</evidence>
<dbReference type="PROSITE" id="PS00162">
    <property type="entry name" value="ALPHA_CA_1"/>
    <property type="match status" value="1"/>
</dbReference>
<dbReference type="Gene3D" id="3.10.200.10">
    <property type="entry name" value="Alpha carbonic anhydrase"/>
    <property type="match status" value="1"/>
</dbReference>
<dbReference type="CDD" id="cd03124">
    <property type="entry name" value="alpha_CA_prokaryotic_like"/>
    <property type="match status" value="1"/>
</dbReference>
<feature type="chain" id="PRO_5044959206" description="Carbonic anhydrase" evidence="10">
    <location>
        <begin position="25"/>
        <end position="242"/>
    </location>
</feature>
<keyword evidence="6 10" id="KW-0479">Metal-binding</keyword>
<dbReference type="InterPro" id="IPR041891">
    <property type="entry name" value="Alpha_CA_prokaryot-like"/>
</dbReference>
<dbReference type="InterPro" id="IPR001148">
    <property type="entry name" value="CA_dom"/>
</dbReference>
<dbReference type="SMART" id="SM01057">
    <property type="entry name" value="Carb_anhydrase"/>
    <property type="match status" value="1"/>
</dbReference>
<evidence type="ECO:0000256" key="1">
    <source>
        <dbReference type="ARBA" id="ARBA00001947"/>
    </source>
</evidence>
<dbReference type="SUPFAM" id="SSF51069">
    <property type="entry name" value="Carbonic anhydrase"/>
    <property type="match status" value="1"/>
</dbReference>
<dbReference type="PANTHER" id="PTHR18952">
    <property type="entry name" value="CARBONIC ANHYDRASE"/>
    <property type="match status" value="1"/>
</dbReference>
<comment type="caution">
    <text evidence="12">The sequence shown here is derived from an EMBL/GenBank/DDBJ whole genome shotgun (WGS) entry which is preliminary data.</text>
</comment>